<reference evidence="2 3" key="1">
    <citation type="submission" date="2019-07" db="EMBL/GenBank/DDBJ databases">
        <title>Whole genome shotgun sequence of Brevifollis gellanilyticus NBRC 108608.</title>
        <authorList>
            <person name="Hosoyama A."/>
            <person name="Uohara A."/>
            <person name="Ohji S."/>
            <person name="Ichikawa N."/>
        </authorList>
    </citation>
    <scope>NUCLEOTIDE SEQUENCE [LARGE SCALE GENOMIC DNA]</scope>
    <source>
        <strain evidence="2 3">NBRC 108608</strain>
    </source>
</reference>
<feature type="region of interest" description="Disordered" evidence="1">
    <location>
        <begin position="1"/>
        <end position="20"/>
    </location>
</feature>
<evidence type="ECO:0000313" key="2">
    <source>
        <dbReference type="EMBL" id="GEP42741.1"/>
    </source>
</evidence>
<evidence type="ECO:0000313" key="3">
    <source>
        <dbReference type="Proteomes" id="UP000321577"/>
    </source>
</evidence>
<dbReference type="EMBL" id="BKAG01000011">
    <property type="protein sequence ID" value="GEP42741.1"/>
    <property type="molecule type" value="Genomic_DNA"/>
</dbReference>
<keyword evidence="3" id="KW-1185">Reference proteome</keyword>
<protein>
    <submittedName>
        <fullName evidence="2">Uncharacterized protein</fullName>
    </submittedName>
</protein>
<sequence>MLLPSEDEWNRDVSSDEVDPRSEAIIASIGADKPLHEDFGLIWKGAPGGIPYYVVKGDQPRVPVTFRYADESDPGPYPIPPDAWIEGGPQAEGDRHVLVLDRDAMKLYELFHAFPVNGGKSWKASSGAIFDLKNPKPRPAGWTSADAAGLPILPGLARYDEICGAGVLRHALRFTVRKSRHGYVSPASHFASPHMEENLPPMGMRVRLKASFDTTPFQGPAKVILEGLKKHGLILADNGGDWYISGAPDDRWVHESLLPIRRVKGRDLEVVKMGELVTR</sequence>
<feature type="compositionally biased region" description="Basic and acidic residues" evidence="1">
    <location>
        <begin position="8"/>
        <end position="20"/>
    </location>
</feature>
<dbReference type="AlphaFoldDB" id="A0A512M8P9"/>
<organism evidence="2 3">
    <name type="scientific">Brevifollis gellanilyticus</name>
    <dbReference type="NCBI Taxonomy" id="748831"/>
    <lineage>
        <taxon>Bacteria</taxon>
        <taxon>Pseudomonadati</taxon>
        <taxon>Verrucomicrobiota</taxon>
        <taxon>Verrucomicrobiia</taxon>
        <taxon>Verrucomicrobiales</taxon>
        <taxon>Verrucomicrobiaceae</taxon>
    </lineage>
</organism>
<evidence type="ECO:0000256" key="1">
    <source>
        <dbReference type="SAM" id="MobiDB-lite"/>
    </source>
</evidence>
<accession>A0A512M8P9</accession>
<comment type="caution">
    <text evidence="2">The sequence shown here is derived from an EMBL/GenBank/DDBJ whole genome shotgun (WGS) entry which is preliminary data.</text>
</comment>
<dbReference type="Proteomes" id="UP000321577">
    <property type="component" value="Unassembled WGS sequence"/>
</dbReference>
<gene>
    <name evidence="2" type="ORF">BGE01nite_20320</name>
</gene>
<proteinExistence type="predicted"/>
<name>A0A512M8P9_9BACT</name>